<comment type="PTM">
    <text evidence="7">4'-phosphopantetheine is transferred from CoA to a specific serine of apo-ACP by AcpS. This modification is essential for activity because fatty acids are bound in thioester linkage to the sulfhydryl of the prosthetic group.</text>
</comment>
<comment type="caution">
    <text evidence="9">The sequence shown here is derived from an EMBL/GenBank/DDBJ whole genome shotgun (WGS) entry which is preliminary data.</text>
</comment>
<dbReference type="RefSeq" id="WP_135336838.1">
    <property type="nucleotide sequence ID" value="NZ_JBHLTX010000035.1"/>
</dbReference>
<comment type="function">
    <text evidence="7">Carrier of the growing fatty acid chain in fatty acid biosynthesis.</text>
</comment>
<dbReference type="AlphaFoldDB" id="A0A4Z0HGD4"/>
<dbReference type="GO" id="GO:0005737">
    <property type="term" value="C:cytoplasm"/>
    <property type="evidence" value="ECO:0007669"/>
    <property type="project" value="UniProtKB-SubCell"/>
</dbReference>
<feature type="modified residue" description="O-(pantetheine 4'-phosphoryl)serine" evidence="7">
    <location>
        <position position="40"/>
    </location>
</feature>
<dbReference type="SUPFAM" id="SSF47336">
    <property type="entry name" value="ACP-like"/>
    <property type="match status" value="1"/>
</dbReference>
<dbReference type="Gene3D" id="1.10.1200.10">
    <property type="entry name" value="ACP-like"/>
    <property type="match status" value="1"/>
</dbReference>
<evidence type="ECO:0000259" key="8">
    <source>
        <dbReference type="PROSITE" id="PS50075"/>
    </source>
</evidence>
<dbReference type="OrthoDB" id="5523836at2"/>
<evidence type="ECO:0000313" key="10">
    <source>
        <dbReference type="Proteomes" id="UP000297948"/>
    </source>
</evidence>
<keyword evidence="5 7" id="KW-0443">Lipid metabolism</keyword>
<comment type="subcellular location">
    <subcellularLocation>
        <location evidence="7">Cytoplasm</location>
    </subcellularLocation>
</comment>
<comment type="pathway">
    <text evidence="7">Lipid metabolism; fatty acid biosynthesis.</text>
</comment>
<proteinExistence type="inferred from homology"/>
<evidence type="ECO:0000256" key="5">
    <source>
        <dbReference type="ARBA" id="ARBA00023098"/>
    </source>
</evidence>
<evidence type="ECO:0000256" key="3">
    <source>
        <dbReference type="ARBA" id="ARBA00022553"/>
    </source>
</evidence>
<protein>
    <recommendedName>
        <fullName evidence="7">Acyl carrier protein</fullName>
        <shortName evidence="7">ACP</shortName>
    </recommendedName>
</protein>
<dbReference type="InterPro" id="IPR003231">
    <property type="entry name" value="ACP"/>
</dbReference>
<evidence type="ECO:0000256" key="6">
    <source>
        <dbReference type="ARBA" id="ARBA00023160"/>
    </source>
</evidence>
<keyword evidence="10" id="KW-1185">Reference proteome</keyword>
<evidence type="ECO:0000256" key="1">
    <source>
        <dbReference type="ARBA" id="ARBA00022450"/>
    </source>
</evidence>
<dbReference type="PANTHER" id="PTHR20863">
    <property type="entry name" value="ACYL CARRIER PROTEIN"/>
    <property type="match status" value="1"/>
</dbReference>
<keyword evidence="7" id="KW-0963">Cytoplasm</keyword>
<keyword evidence="1 7" id="KW-0596">Phosphopantetheine</keyword>
<dbReference type="InterPro" id="IPR009081">
    <property type="entry name" value="PP-bd_ACP"/>
</dbReference>
<dbReference type="PROSITE" id="PS50075">
    <property type="entry name" value="CARRIER"/>
    <property type="match status" value="1"/>
</dbReference>
<keyword evidence="3 7" id="KW-0597">Phosphoprotein</keyword>
<accession>A0A4Z0HGD4</accession>
<dbReference type="Pfam" id="PF00550">
    <property type="entry name" value="PP-binding"/>
    <property type="match status" value="1"/>
</dbReference>
<keyword evidence="2 7" id="KW-0444">Lipid biosynthesis</keyword>
<dbReference type="EMBL" id="SRID01000002">
    <property type="protein sequence ID" value="TGB19330.1"/>
    <property type="molecule type" value="Genomic_DNA"/>
</dbReference>
<sequence length="83" mass="9333">MSAATIDREELRSVMADALDIPQAKITDTANFVEDLGVDSLMSLEVMVQLEQKYGVKLTEEEFRTITTFQDAHTLLQNRLSQA</sequence>
<evidence type="ECO:0000256" key="2">
    <source>
        <dbReference type="ARBA" id="ARBA00022516"/>
    </source>
</evidence>
<organism evidence="9 10">
    <name type="scientific">Streptomyces palmae</name>
    <dbReference type="NCBI Taxonomy" id="1701085"/>
    <lineage>
        <taxon>Bacteria</taxon>
        <taxon>Bacillati</taxon>
        <taxon>Actinomycetota</taxon>
        <taxon>Actinomycetes</taxon>
        <taxon>Kitasatosporales</taxon>
        <taxon>Streptomycetaceae</taxon>
        <taxon>Streptomyces</taxon>
    </lineage>
</organism>
<dbReference type="GO" id="GO:0000035">
    <property type="term" value="F:acyl binding"/>
    <property type="evidence" value="ECO:0007669"/>
    <property type="project" value="TreeGrafter"/>
</dbReference>
<dbReference type="GO" id="GO:0000036">
    <property type="term" value="F:acyl carrier activity"/>
    <property type="evidence" value="ECO:0007669"/>
    <property type="project" value="UniProtKB-UniRule"/>
</dbReference>
<name>A0A4Z0HGD4_9ACTN</name>
<keyword evidence="6 7" id="KW-0275">Fatty acid biosynthesis</keyword>
<reference evidence="9 10" key="1">
    <citation type="submission" date="2019-03" db="EMBL/GenBank/DDBJ databases">
        <authorList>
            <person name="Gonzalez-Pimentel J.L."/>
        </authorList>
    </citation>
    <scope>NUCLEOTIDE SEQUENCE [LARGE SCALE GENOMIC DNA]</scope>
    <source>
        <strain evidence="9 10">JCM 31289</strain>
    </source>
</reference>
<evidence type="ECO:0000256" key="4">
    <source>
        <dbReference type="ARBA" id="ARBA00022832"/>
    </source>
</evidence>
<feature type="domain" description="Carrier" evidence="8">
    <location>
        <begin position="5"/>
        <end position="80"/>
    </location>
</feature>
<evidence type="ECO:0000256" key="7">
    <source>
        <dbReference type="HAMAP-Rule" id="MF_01217"/>
    </source>
</evidence>
<dbReference type="PANTHER" id="PTHR20863:SF76">
    <property type="entry name" value="CARRIER DOMAIN-CONTAINING PROTEIN"/>
    <property type="match status" value="1"/>
</dbReference>
<dbReference type="InterPro" id="IPR036736">
    <property type="entry name" value="ACP-like_sf"/>
</dbReference>
<evidence type="ECO:0000313" key="9">
    <source>
        <dbReference type="EMBL" id="TGB19330.1"/>
    </source>
</evidence>
<gene>
    <name evidence="7" type="primary">acpP</name>
    <name evidence="9" type="ORF">E4099_00400</name>
</gene>
<dbReference type="HAMAP" id="MF_01217">
    <property type="entry name" value="Acyl_carrier"/>
    <property type="match status" value="1"/>
</dbReference>
<keyword evidence="4 7" id="KW-0276">Fatty acid metabolism</keyword>
<comment type="similarity">
    <text evidence="7">Belongs to the acyl carrier protein (ACP) family.</text>
</comment>
<dbReference type="Proteomes" id="UP000297948">
    <property type="component" value="Unassembled WGS sequence"/>
</dbReference>
<dbReference type="UniPathway" id="UPA00094"/>